<dbReference type="SMART" id="SM00990">
    <property type="entry name" value="VRR_NUC"/>
    <property type="match status" value="1"/>
</dbReference>
<evidence type="ECO:0000313" key="6">
    <source>
        <dbReference type="Proteomes" id="UP000242662"/>
    </source>
</evidence>
<gene>
    <name evidence="5" type="ORF">SAMN05421737_104139</name>
</gene>
<keyword evidence="2" id="KW-0540">Nuclease</keyword>
<dbReference type="OrthoDB" id="6706702at2"/>
<keyword evidence="3" id="KW-0378">Hydrolase</keyword>
<reference evidence="6" key="1">
    <citation type="submission" date="2016-09" db="EMBL/GenBank/DDBJ databases">
        <authorList>
            <person name="Varghese N."/>
            <person name="Submissions S."/>
        </authorList>
    </citation>
    <scope>NUCLEOTIDE SEQUENCE [LARGE SCALE GENOMIC DNA]</scope>
    <source>
        <strain evidence="6">25nlg</strain>
    </source>
</reference>
<sequence>MRESRLEKILKHRVEAQGGKTLKFVSPGTAGVPDRLVILPAGRIVFAEVKAPGMKLRALQVKRKQQLEQLGCQVYVVDSIESIDRLLKEVSP</sequence>
<comment type="cofactor">
    <cofactor evidence="1">
        <name>Mg(2+)</name>
        <dbReference type="ChEBI" id="CHEBI:18420"/>
    </cofactor>
</comment>
<dbReference type="EMBL" id="FMYM01000004">
    <property type="protein sequence ID" value="SDB96763.1"/>
    <property type="molecule type" value="Genomic_DNA"/>
</dbReference>
<evidence type="ECO:0000256" key="2">
    <source>
        <dbReference type="ARBA" id="ARBA00022722"/>
    </source>
</evidence>
<dbReference type="AlphaFoldDB" id="A0A1G6HRI9"/>
<dbReference type="InterPro" id="IPR014883">
    <property type="entry name" value="VRR_NUC"/>
</dbReference>
<evidence type="ECO:0000256" key="1">
    <source>
        <dbReference type="ARBA" id="ARBA00001946"/>
    </source>
</evidence>
<dbReference type="GO" id="GO:0004518">
    <property type="term" value="F:nuclease activity"/>
    <property type="evidence" value="ECO:0007669"/>
    <property type="project" value="UniProtKB-KW"/>
</dbReference>
<feature type="domain" description="VRR-NUC" evidence="4">
    <location>
        <begin position="1"/>
        <end position="81"/>
    </location>
</feature>
<dbReference type="GO" id="GO:0003676">
    <property type="term" value="F:nucleic acid binding"/>
    <property type="evidence" value="ECO:0007669"/>
    <property type="project" value="InterPro"/>
</dbReference>
<organism evidence="5 6">
    <name type="scientific">Shouchella lonarensis</name>
    <dbReference type="NCBI Taxonomy" id="1464122"/>
    <lineage>
        <taxon>Bacteria</taxon>
        <taxon>Bacillati</taxon>
        <taxon>Bacillota</taxon>
        <taxon>Bacilli</taxon>
        <taxon>Bacillales</taxon>
        <taxon>Bacillaceae</taxon>
        <taxon>Shouchella</taxon>
    </lineage>
</organism>
<dbReference type="Gene3D" id="3.40.1350.10">
    <property type="match status" value="1"/>
</dbReference>
<accession>A0A1G6HRI9</accession>
<protein>
    <recommendedName>
        <fullName evidence="4">VRR-NUC domain-containing protein</fullName>
    </recommendedName>
</protein>
<dbReference type="STRING" id="1464122.SAMN05421737_104139"/>
<dbReference type="GO" id="GO:0016788">
    <property type="term" value="F:hydrolase activity, acting on ester bonds"/>
    <property type="evidence" value="ECO:0007669"/>
    <property type="project" value="InterPro"/>
</dbReference>
<proteinExistence type="predicted"/>
<dbReference type="InterPro" id="IPR011856">
    <property type="entry name" value="tRNA_endonuc-like_dom_sf"/>
</dbReference>
<evidence type="ECO:0000256" key="3">
    <source>
        <dbReference type="ARBA" id="ARBA00022801"/>
    </source>
</evidence>
<name>A0A1G6HRI9_9BACI</name>
<evidence type="ECO:0000313" key="5">
    <source>
        <dbReference type="EMBL" id="SDB96763.1"/>
    </source>
</evidence>
<evidence type="ECO:0000259" key="4">
    <source>
        <dbReference type="SMART" id="SM00990"/>
    </source>
</evidence>
<keyword evidence="6" id="KW-1185">Reference proteome</keyword>
<dbReference type="Proteomes" id="UP000242662">
    <property type="component" value="Unassembled WGS sequence"/>
</dbReference>